<comment type="caution">
    <text evidence="1">The sequence shown here is derived from an EMBL/GenBank/DDBJ whole genome shotgun (WGS) entry which is preliminary data.</text>
</comment>
<proteinExistence type="predicted"/>
<reference evidence="1 2" key="1">
    <citation type="submission" date="2018-03" db="EMBL/GenBank/DDBJ databases">
        <authorList>
            <person name="Nguyen K."/>
            <person name="Fouts D."/>
            <person name="Sutton G."/>
        </authorList>
    </citation>
    <scope>NUCLEOTIDE SEQUENCE [LARGE SCALE GENOMIC DNA]</scope>
    <source>
        <strain evidence="1 2">AU3578</strain>
    </source>
</reference>
<name>A0AA44Y294_BURVI</name>
<accession>A0AA44Y294</accession>
<evidence type="ECO:0000313" key="2">
    <source>
        <dbReference type="Proteomes" id="UP000237632"/>
    </source>
</evidence>
<evidence type="ECO:0000313" key="1">
    <source>
        <dbReference type="EMBL" id="PRH42918.1"/>
    </source>
</evidence>
<organism evidence="1 2">
    <name type="scientific">Burkholderia vietnamiensis</name>
    <dbReference type="NCBI Taxonomy" id="60552"/>
    <lineage>
        <taxon>Bacteria</taxon>
        <taxon>Pseudomonadati</taxon>
        <taxon>Pseudomonadota</taxon>
        <taxon>Betaproteobacteria</taxon>
        <taxon>Burkholderiales</taxon>
        <taxon>Burkholderiaceae</taxon>
        <taxon>Burkholderia</taxon>
        <taxon>Burkholderia cepacia complex</taxon>
    </lineage>
</organism>
<dbReference type="AlphaFoldDB" id="A0AA44Y294"/>
<dbReference type="Proteomes" id="UP000237632">
    <property type="component" value="Unassembled WGS sequence"/>
</dbReference>
<sequence length="216" mass="23919">MRVREERVRLLLDEARVGPEALLIAVLGADELHVALVDRHHAETLAFGHRQATVVVEVLLLRLRLAVTLVAQYGVQIVLRQATPCILRQLDFLRRLDGRIAAGLSHRHRAKCADDRKKNTGSLHHVLSPCLRAPAWFSYVFKGNRAPAFFTLEDRQAIASTFVVRSQWRRIAAPGAHLIFGGPRPGAGLSGTARDAAAPRLQRYPATLSAELRRAA</sequence>
<protein>
    <submittedName>
        <fullName evidence="1">Uncharacterized protein</fullName>
    </submittedName>
</protein>
<dbReference type="EMBL" id="PVHK01000052">
    <property type="protein sequence ID" value="PRH42918.1"/>
    <property type="molecule type" value="Genomic_DNA"/>
</dbReference>
<gene>
    <name evidence="1" type="ORF">C6T65_08705</name>
</gene>